<feature type="compositionally biased region" description="Basic and acidic residues" evidence="3">
    <location>
        <begin position="1"/>
        <end position="15"/>
    </location>
</feature>
<evidence type="ECO:0000256" key="3">
    <source>
        <dbReference type="SAM" id="MobiDB-lite"/>
    </source>
</evidence>
<evidence type="ECO:0000259" key="4">
    <source>
        <dbReference type="PROSITE" id="PS50893"/>
    </source>
</evidence>
<evidence type="ECO:0000256" key="1">
    <source>
        <dbReference type="ARBA" id="ARBA00022741"/>
    </source>
</evidence>
<dbReference type="PROSITE" id="PS50893">
    <property type="entry name" value="ABC_TRANSPORTER_2"/>
    <property type="match status" value="1"/>
</dbReference>
<dbReference type="SUPFAM" id="SSF52540">
    <property type="entry name" value="P-loop containing nucleoside triphosphate hydrolases"/>
    <property type="match status" value="1"/>
</dbReference>
<dbReference type="InterPro" id="IPR003439">
    <property type="entry name" value="ABC_transporter-like_ATP-bd"/>
</dbReference>
<dbReference type="GO" id="GO:0005524">
    <property type="term" value="F:ATP binding"/>
    <property type="evidence" value="ECO:0007669"/>
    <property type="project" value="UniProtKB-KW"/>
</dbReference>
<keyword evidence="1" id="KW-0547">Nucleotide-binding</keyword>
<dbReference type="PANTHER" id="PTHR43790">
    <property type="entry name" value="CARBOHYDRATE TRANSPORT ATP-BINDING PROTEIN MG119-RELATED"/>
    <property type="match status" value="1"/>
</dbReference>
<dbReference type="SMART" id="SM00382">
    <property type="entry name" value="AAA"/>
    <property type="match status" value="1"/>
</dbReference>
<evidence type="ECO:0000313" key="5">
    <source>
        <dbReference type="EMBL" id="SNR22882.1"/>
    </source>
</evidence>
<dbReference type="Gene3D" id="3.40.50.300">
    <property type="entry name" value="P-loop containing nucleotide triphosphate hydrolases"/>
    <property type="match status" value="1"/>
</dbReference>
<dbReference type="AlphaFoldDB" id="A0A238UL92"/>
<evidence type="ECO:0000256" key="2">
    <source>
        <dbReference type="ARBA" id="ARBA00022840"/>
    </source>
</evidence>
<sequence>MEHDGAEGGVDHDAATRTGGNAVTPALEARGLRREFGHVRALDGADFDVNAGEVVALIGDNGAGKSTLVKALSGSLAVDSGELLSDGKPVTIDSPTAARSLGIETVYQDLALAPHLDPVQNMYLGREVMRSGLLGRLGFMDHNEMKEHTRRAFADLGATVRDFAAPVGSMSGGQRQQIAVARAAAWASRVIFLDEPTAALGVVQTRNVLDLIRRVRDRGIAVVFISHSMPHVIEVADRIQVLRLGRRVATYDAKKTSMEELVGAMTGAISQEAA</sequence>
<keyword evidence="2 5" id="KW-0067">ATP-binding</keyword>
<dbReference type="PANTHER" id="PTHR43790:SF8">
    <property type="entry name" value="SUGAR ABC TRANSPORTER ATP-BINDING PROTEIN"/>
    <property type="match status" value="1"/>
</dbReference>
<organism evidence="5 6">
    <name type="scientific">Blastococcus mobilis</name>
    <dbReference type="NCBI Taxonomy" id="1938746"/>
    <lineage>
        <taxon>Bacteria</taxon>
        <taxon>Bacillati</taxon>
        <taxon>Actinomycetota</taxon>
        <taxon>Actinomycetes</taxon>
        <taxon>Geodermatophilales</taxon>
        <taxon>Geodermatophilaceae</taxon>
        <taxon>Blastococcus</taxon>
    </lineage>
</organism>
<feature type="region of interest" description="Disordered" evidence="3">
    <location>
        <begin position="1"/>
        <end position="23"/>
    </location>
</feature>
<reference evidence="5 6" key="1">
    <citation type="submission" date="2017-06" db="EMBL/GenBank/DDBJ databases">
        <authorList>
            <person name="Kim H.J."/>
            <person name="Triplett B.A."/>
        </authorList>
    </citation>
    <scope>NUCLEOTIDE SEQUENCE [LARGE SCALE GENOMIC DNA]</scope>
    <source>
        <strain evidence="5 6">DSM 44272</strain>
    </source>
</reference>
<proteinExistence type="predicted"/>
<name>A0A238UL92_9ACTN</name>
<protein>
    <submittedName>
        <fullName evidence="5">Monosaccharide ABC transporter ATP-binding protein, CUT2 family</fullName>
    </submittedName>
</protein>
<dbReference type="InterPro" id="IPR027417">
    <property type="entry name" value="P-loop_NTPase"/>
</dbReference>
<evidence type="ECO:0000313" key="6">
    <source>
        <dbReference type="Proteomes" id="UP000198403"/>
    </source>
</evidence>
<accession>A0A238UL92</accession>
<dbReference type="CDD" id="cd03216">
    <property type="entry name" value="ABC_Carb_Monos_I"/>
    <property type="match status" value="1"/>
</dbReference>
<dbReference type="InterPro" id="IPR003593">
    <property type="entry name" value="AAA+_ATPase"/>
</dbReference>
<dbReference type="GO" id="GO:0016887">
    <property type="term" value="F:ATP hydrolysis activity"/>
    <property type="evidence" value="ECO:0007669"/>
    <property type="project" value="InterPro"/>
</dbReference>
<feature type="domain" description="ABC transporter" evidence="4">
    <location>
        <begin position="27"/>
        <end position="269"/>
    </location>
</feature>
<dbReference type="EMBL" id="FZNO01000001">
    <property type="protein sequence ID" value="SNR22882.1"/>
    <property type="molecule type" value="Genomic_DNA"/>
</dbReference>
<dbReference type="Proteomes" id="UP000198403">
    <property type="component" value="Unassembled WGS sequence"/>
</dbReference>
<keyword evidence="6" id="KW-1185">Reference proteome</keyword>
<dbReference type="Pfam" id="PF00005">
    <property type="entry name" value="ABC_tran"/>
    <property type="match status" value="1"/>
</dbReference>
<gene>
    <name evidence="5" type="ORF">SAMN06272737_1017</name>
</gene>
<dbReference type="InterPro" id="IPR050107">
    <property type="entry name" value="ABC_carbohydrate_import_ATPase"/>
</dbReference>